<dbReference type="RefSeq" id="WP_324179890.1">
    <property type="nucleotide sequence ID" value="NZ_BAABAW010000007.1"/>
</dbReference>
<dbReference type="PROSITE" id="PS51192">
    <property type="entry name" value="HELICASE_ATP_BIND_1"/>
    <property type="match status" value="1"/>
</dbReference>
<dbReference type="EMBL" id="JAYKLX010000004">
    <property type="protein sequence ID" value="MEB3345862.1"/>
    <property type="molecule type" value="Genomic_DNA"/>
</dbReference>
<organism evidence="2 3">
    <name type="scientific">Aquimarina gracilis</name>
    <dbReference type="NCBI Taxonomy" id="874422"/>
    <lineage>
        <taxon>Bacteria</taxon>
        <taxon>Pseudomonadati</taxon>
        <taxon>Bacteroidota</taxon>
        <taxon>Flavobacteriia</taxon>
        <taxon>Flavobacteriales</taxon>
        <taxon>Flavobacteriaceae</taxon>
        <taxon>Aquimarina</taxon>
    </lineage>
</organism>
<dbReference type="PANTHER" id="PTHR47396">
    <property type="entry name" value="TYPE I RESTRICTION ENZYME ECOKI R PROTEIN"/>
    <property type="match status" value="1"/>
</dbReference>
<evidence type="ECO:0000313" key="2">
    <source>
        <dbReference type="EMBL" id="MEB3345862.1"/>
    </source>
</evidence>
<dbReference type="Proteomes" id="UP001327027">
    <property type="component" value="Unassembled WGS sequence"/>
</dbReference>
<name>A0ABU5ZVK3_9FLAO</name>
<dbReference type="Pfam" id="PF04851">
    <property type="entry name" value="ResIII"/>
    <property type="match status" value="1"/>
</dbReference>
<dbReference type="InterPro" id="IPR050742">
    <property type="entry name" value="Helicase_Restrict-Modif_Enz"/>
</dbReference>
<comment type="caution">
    <text evidence="2">The sequence shown here is derived from an EMBL/GenBank/DDBJ whole genome shotgun (WGS) entry which is preliminary data.</text>
</comment>
<dbReference type="Pfam" id="PF22548">
    <property type="entry name" value="AEP-TOTE"/>
    <property type="match status" value="1"/>
</dbReference>
<protein>
    <submittedName>
        <fullName evidence="2">DEAD/DEAH box helicase family protein</fullName>
    </submittedName>
</protein>
<accession>A0ABU5ZVK3</accession>
<evidence type="ECO:0000259" key="1">
    <source>
        <dbReference type="PROSITE" id="PS51192"/>
    </source>
</evidence>
<dbReference type="SMART" id="SM00487">
    <property type="entry name" value="DEXDc"/>
    <property type="match status" value="1"/>
</dbReference>
<evidence type="ECO:0000313" key="3">
    <source>
        <dbReference type="Proteomes" id="UP001327027"/>
    </source>
</evidence>
<sequence>MGSVTNTEEHIILFRSLFNGRNDVFAKRWEKGNKNGYMPAYFYDPYRYKAHQMRGGSFKDFKEKKYLELNDEQILKHLKGEQLIGIYPLLKDNTSWFIVADFDKSGWKKECTDFITICHKQNIPVYLERSRSGNGGHIWIFFEKPYPAIKSRTIFKSLLEESGSFSIFDKTASFDRLFPNQDYLSGKGLGNLIALPLHKTNVEKGNSCFINPDNFEPYDDQWTFLRQIQRIETDRLDHLYSSIQQEVIPLTSSANNGKLIIVLDRSIRINRIGLTLLLINFLKSTYNLPNSEYFVKKKMNRNTWNTDKYFNLIKETDTEIILPRGAIGKLIRFCRQQKIEFDFQDNRKKAEIINFEFNASLLKHQQEIIASIQKKDYGVIVAPPGSGKTIIGLKIIADKQQPSLIIVHRKQLLDQWIERIENFLKIPKTEIGKIGNGKVKIGKKITIAMIQSLAKRIDDNDISKMFKTIIIDECHHIPAASYINTVSKLFPYYQYGLTATPFRKYNDGKLIFAYLGDPIIEIKPKDIETFKRAQVVIRNTSLDVPFNSKTDVFETLSKILIHDSIRNKLILTDICRETDNGKKVVVITERKEHIITLYQFLKQTYEVITLSGEDSESDRNLKWKSLKEGNYQILITTGQFFGEGTDLQNATCLFLVYPFSFKGKLIQYVGRVQRSEITPIIYDYRDHKIEYLDRLFLKRNTFYRNLYKQATLFDDTSESTKVSQKGSIINKQIKVPIDQLDFRYGAIAFKYKDISFSDEFEFEIENDYIRPEFDVLKPYFSKILGSKKVEIHIHVEIENNALISQLATSNDLENINREIIETVRFTFVEKTLFGNKSFENPDLTAEENQESNDSLYQSTEELLEDILKNKNVKHYRQLQYLAANHMNTILKLRYVLNPFSFVFLLSGENQFHLILETLDTEEATYVWHIEKDTATLKNNLEKVNKELNIIKNEGRQIYLESQPVNFSRIIHDYSKDKKGFILWRDQLEEKLF</sequence>
<dbReference type="InterPro" id="IPR014001">
    <property type="entry name" value="Helicase_ATP-bd"/>
</dbReference>
<dbReference type="CDD" id="cd18785">
    <property type="entry name" value="SF2_C"/>
    <property type="match status" value="1"/>
</dbReference>
<dbReference type="SUPFAM" id="SSF52540">
    <property type="entry name" value="P-loop containing nucleoside triphosphate hydrolases"/>
    <property type="match status" value="2"/>
</dbReference>
<keyword evidence="2" id="KW-0378">Hydrolase</keyword>
<dbReference type="Gene3D" id="3.40.50.300">
    <property type="entry name" value="P-loop containing nucleotide triphosphate hydrolases"/>
    <property type="match status" value="2"/>
</dbReference>
<gene>
    <name evidence="2" type="ORF">U6A24_10335</name>
</gene>
<reference evidence="2 3" key="1">
    <citation type="journal article" date="2013" name="Int. J. Syst. Evol. Microbiol.">
        <title>Aquimarina gracilis sp. nov., isolated from the gut microflora of a mussel, Mytilus coruscus, and emended description of Aquimarina spongiae.</title>
        <authorList>
            <person name="Park S.C."/>
            <person name="Choe H.N."/>
            <person name="Baik K.S."/>
            <person name="Seong C.N."/>
        </authorList>
    </citation>
    <scope>NUCLEOTIDE SEQUENCE [LARGE SCALE GENOMIC DNA]</scope>
    <source>
        <strain evidence="2 3">PSC32</strain>
    </source>
</reference>
<dbReference type="InterPro" id="IPR001650">
    <property type="entry name" value="Helicase_C-like"/>
</dbReference>
<proteinExistence type="predicted"/>
<keyword evidence="2" id="KW-0347">Helicase</keyword>
<feature type="domain" description="Helicase ATP-binding" evidence="1">
    <location>
        <begin position="369"/>
        <end position="519"/>
    </location>
</feature>
<keyword evidence="2" id="KW-0067">ATP-binding</keyword>
<dbReference type="InterPro" id="IPR054347">
    <property type="entry name" value="TOTE_primase"/>
</dbReference>
<keyword evidence="2" id="KW-0547">Nucleotide-binding</keyword>
<dbReference type="CDD" id="cd17926">
    <property type="entry name" value="DEXHc_RE"/>
    <property type="match status" value="1"/>
</dbReference>
<dbReference type="InterPro" id="IPR027417">
    <property type="entry name" value="P-loop_NTPase"/>
</dbReference>
<dbReference type="PANTHER" id="PTHR47396:SF1">
    <property type="entry name" value="ATP-DEPENDENT HELICASE IRC3-RELATED"/>
    <property type="match status" value="1"/>
</dbReference>
<dbReference type="InterPro" id="IPR006935">
    <property type="entry name" value="Helicase/UvrB_N"/>
</dbReference>
<dbReference type="Pfam" id="PF00271">
    <property type="entry name" value="Helicase_C"/>
    <property type="match status" value="1"/>
</dbReference>
<dbReference type="GO" id="GO:0004386">
    <property type="term" value="F:helicase activity"/>
    <property type="evidence" value="ECO:0007669"/>
    <property type="project" value="UniProtKB-KW"/>
</dbReference>
<keyword evidence="3" id="KW-1185">Reference proteome</keyword>